<name>A0ABW6K050_9BACI</name>
<evidence type="ECO:0000259" key="1">
    <source>
        <dbReference type="Pfam" id="PF13302"/>
    </source>
</evidence>
<dbReference type="PANTHER" id="PTHR43415:SF3">
    <property type="entry name" value="GNAT-FAMILY ACETYLTRANSFERASE"/>
    <property type="match status" value="1"/>
</dbReference>
<dbReference type="RefSeq" id="WP_389221193.1">
    <property type="nucleotide sequence ID" value="NZ_JBIACJ010000007.1"/>
</dbReference>
<feature type="domain" description="N-acetyltransferase" evidence="1">
    <location>
        <begin position="20"/>
        <end position="105"/>
    </location>
</feature>
<keyword evidence="2" id="KW-0012">Acyltransferase</keyword>
<keyword evidence="3" id="KW-1185">Reference proteome</keyword>
<proteinExistence type="predicted"/>
<dbReference type="Gene3D" id="3.40.630.30">
    <property type="match status" value="1"/>
</dbReference>
<dbReference type="Proteomes" id="UP001601058">
    <property type="component" value="Unassembled WGS sequence"/>
</dbReference>
<gene>
    <name evidence="2" type="ORF">ACFYKT_14450</name>
</gene>
<protein>
    <submittedName>
        <fullName evidence="2">GNAT family N-acetyltransferase</fullName>
        <ecNumber evidence="2">2.3.-.-</ecNumber>
    </submittedName>
</protein>
<comment type="caution">
    <text evidence="2">The sequence shown here is derived from an EMBL/GenBank/DDBJ whole genome shotgun (WGS) entry which is preliminary data.</text>
</comment>
<dbReference type="EMBL" id="JBIACJ010000007">
    <property type="protein sequence ID" value="MFE8697540.1"/>
    <property type="molecule type" value="Genomic_DNA"/>
</dbReference>
<sequence>MSVGKTPIGKQLNGYSKTAKDFIRMGIVLNEKLIGYADLACIKDNTAELGIAIGDTGLWGQGIGFHSAICMIEHGSKKLGIRTFNAETHEENIRSRKMLEKLGFQEISRNGSEEYLGMTSKLIQYRLKV</sequence>
<evidence type="ECO:0000313" key="2">
    <source>
        <dbReference type="EMBL" id="MFE8697540.1"/>
    </source>
</evidence>
<accession>A0ABW6K050</accession>
<dbReference type="SUPFAM" id="SSF55729">
    <property type="entry name" value="Acyl-CoA N-acyltransferases (Nat)"/>
    <property type="match status" value="1"/>
</dbReference>
<keyword evidence="2" id="KW-0808">Transferase</keyword>
<evidence type="ECO:0000313" key="3">
    <source>
        <dbReference type="Proteomes" id="UP001601058"/>
    </source>
</evidence>
<dbReference type="InterPro" id="IPR016181">
    <property type="entry name" value="Acyl_CoA_acyltransferase"/>
</dbReference>
<dbReference type="Pfam" id="PF13302">
    <property type="entry name" value="Acetyltransf_3"/>
    <property type="match status" value="1"/>
</dbReference>
<reference evidence="2 3" key="1">
    <citation type="submission" date="2024-08" db="EMBL/GenBank/DDBJ databases">
        <title>Two novel Cytobacillus novel species.</title>
        <authorList>
            <person name="Liu G."/>
        </authorList>
    </citation>
    <scope>NUCLEOTIDE SEQUENCE [LARGE SCALE GENOMIC DNA]</scope>
    <source>
        <strain evidence="2 3">FJAT-53684</strain>
    </source>
</reference>
<dbReference type="GO" id="GO:0016746">
    <property type="term" value="F:acyltransferase activity"/>
    <property type="evidence" value="ECO:0007669"/>
    <property type="project" value="UniProtKB-KW"/>
</dbReference>
<organism evidence="2 3">
    <name type="scientific">Cytobacillus mangrovibacter</name>
    <dbReference type="NCBI Taxonomy" id="3299024"/>
    <lineage>
        <taxon>Bacteria</taxon>
        <taxon>Bacillati</taxon>
        <taxon>Bacillota</taxon>
        <taxon>Bacilli</taxon>
        <taxon>Bacillales</taxon>
        <taxon>Bacillaceae</taxon>
        <taxon>Cytobacillus</taxon>
    </lineage>
</organism>
<dbReference type="EC" id="2.3.-.-" evidence="2"/>
<dbReference type="InterPro" id="IPR000182">
    <property type="entry name" value="GNAT_dom"/>
</dbReference>
<dbReference type="PANTHER" id="PTHR43415">
    <property type="entry name" value="SPERMIDINE N(1)-ACETYLTRANSFERASE"/>
    <property type="match status" value="1"/>
</dbReference>